<sequence length="205" mass="23046">MNQDLDKELREALQQDKYDLQLFLRFLKSYVVSGSQPEKQLLLGILLQALPRFHTSDFSACISLISSHVQDASYIEKDIILIYDLENYLSSGNFPQFWQVWRESEGTLPARPSFEPSMRAAILTVIGCTLGHIQTKDLSVYLGLKSGEKLEEVLREAARIAGDAVQLVGADEQSVVFQKSVFNAPESDSNQELKRFSDTVTIVSL</sequence>
<dbReference type="Gene3D" id="1.25.40.250">
    <property type="entry name" value="ARM repeat, domain 1"/>
    <property type="match status" value="1"/>
</dbReference>
<evidence type="ECO:0000259" key="1">
    <source>
        <dbReference type="Pfam" id="PF10075"/>
    </source>
</evidence>
<organism evidence="2 3">
    <name type="scientific">Trypanosoma brucei gambiense (strain MHOM/CI/86/DAL972)</name>
    <dbReference type="NCBI Taxonomy" id="679716"/>
    <lineage>
        <taxon>Eukaryota</taxon>
        <taxon>Discoba</taxon>
        <taxon>Euglenozoa</taxon>
        <taxon>Kinetoplastea</taxon>
        <taxon>Metakinetoplastina</taxon>
        <taxon>Trypanosomatida</taxon>
        <taxon>Trypanosomatidae</taxon>
        <taxon>Trypanosoma</taxon>
    </lineage>
</organism>
<dbReference type="RefSeq" id="XP_011780874.1">
    <property type="nucleotide sequence ID" value="XM_011782572.1"/>
</dbReference>
<dbReference type="GO" id="GO:0003743">
    <property type="term" value="F:translation initiation factor activity"/>
    <property type="evidence" value="ECO:0007669"/>
    <property type="project" value="InterPro"/>
</dbReference>
<evidence type="ECO:0000313" key="3">
    <source>
        <dbReference type="Proteomes" id="UP000002316"/>
    </source>
</evidence>
<dbReference type="AlphaFoldDB" id="D0AAA9"/>
<dbReference type="GO" id="GO:0006446">
    <property type="term" value="P:regulation of translational initiation"/>
    <property type="evidence" value="ECO:0007669"/>
    <property type="project" value="InterPro"/>
</dbReference>
<reference evidence="3" key="1">
    <citation type="journal article" date="2010" name="PLoS Negl. Trop. Dis.">
        <title>The genome sequence of Trypanosoma brucei gambiense, causative agent of chronic human african trypanosomiasis.</title>
        <authorList>
            <person name="Jackson A.P."/>
            <person name="Sanders M."/>
            <person name="Berry A."/>
            <person name="McQuillan J."/>
            <person name="Aslett M.A."/>
            <person name="Quail M.A."/>
            <person name="Chukualim B."/>
            <person name="Capewell P."/>
            <person name="MacLeod A."/>
            <person name="Melville S.E."/>
            <person name="Gibson W."/>
            <person name="Barry J.D."/>
            <person name="Berriman M."/>
            <person name="Hertz-Fowler C."/>
        </authorList>
    </citation>
    <scope>NUCLEOTIDE SEQUENCE [LARGE SCALE GENOMIC DNA]</scope>
    <source>
        <strain evidence="3">MHOM/CI/86/DAL972</strain>
    </source>
</reference>
<name>D0AAA9_TRYB9</name>
<feature type="domain" description="CSN8/PSMD8/EIF3K" evidence="1">
    <location>
        <begin position="40"/>
        <end position="155"/>
    </location>
</feature>
<dbReference type="GeneID" id="23866942"/>
<dbReference type="InterPro" id="IPR016020">
    <property type="entry name" value="Transl_init_fac_sub12_N_euk"/>
</dbReference>
<dbReference type="InterPro" id="IPR009374">
    <property type="entry name" value="eIF3k"/>
</dbReference>
<dbReference type="PANTHER" id="PTHR13022">
    <property type="entry name" value="EUKARYOTIC TRANSLATION INITIATION FACTOR 3 SUBUNIT 11"/>
    <property type="match status" value="1"/>
</dbReference>
<dbReference type="Pfam" id="PF10075">
    <property type="entry name" value="CSN8_PSD8_EIF3K"/>
    <property type="match status" value="1"/>
</dbReference>
<dbReference type="SUPFAM" id="SSF48371">
    <property type="entry name" value="ARM repeat"/>
    <property type="match status" value="1"/>
</dbReference>
<dbReference type="InterPro" id="IPR033464">
    <property type="entry name" value="CSN8_PSD8_EIF3K"/>
</dbReference>
<dbReference type="OrthoDB" id="270109at2759"/>
<dbReference type="Proteomes" id="UP000002316">
    <property type="component" value="Chromosome 11"/>
</dbReference>
<evidence type="ECO:0000313" key="2">
    <source>
        <dbReference type="EMBL" id="CBH18610.1"/>
    </source>
</evidence>
<dbReference type="KEGG" id="tbg:TbgDal_XI17300"/>
<dbReference type="EMBL" id="FN554974">
    <property type="protein sequence ID" value="CBH18610.1"/>
    <property type="molecule type" value="Genomic_DNA"/>
</dbReference>
<dbReference type="VEuPathDB" id="TriTrypDB:Tbg972.11.17300"/>
<proteinExistence type="predicted"/>
<accession>D0AAA9</accession>
<protein>
    <recommendedName>
        <fullName evidence="1">CSN8/PSMD8/EIF3K domain-containing protein</fullName>
    </recommendedName>
</protein>
<dbReference type="InterPro" id="IPR016024">
    <property type="entry name" value="ARM-type_fold"/>
</dbReference>
<dbReference type="GO" id="GO:0043022">
    <property type="term" value="F:ribosome binding"/>
    <property type="evidence" value="ECO:0007669"/>
    <property type="project" value="InterPro"/>
</dbReference>
<dbReference type="GO" id="GO:0005852">
    <property type="term" value="C:eukaryotic translation initiation factor 3 complex"/>
    <property type="evidence" value="ECO:0007669"/>
    <property type="project" value="InterPro"/>
</dbReference>
<dbReference type="PANTHER" id="PTHR13022:SF0">
    <property type="entry name" value="EUKARYOTIC TRANSLATION INITIATION FACTOR 3 SUBUNIT K"/>
    <property type="match status" value="1"/>
</dbReference>
<gene>
    <name evidence="2" type="ORF">TbgDal_XI17300</name>
</gene>